<evidence type="ECO:0000256" key="5">
    <source>
        <dbReference type="ARBA" id="ARBA00038063"/>
    </source>
</evidence>
<evidence type="ECO:0000256" key="1">
    <source>
        <dbReference type="ARBA" id="ARBA00013260"/>
    </source>
</evidence>
<dbReference type="GO" id="GO:0000049">
    <property type="term" value="F:tRNA binding"/>
    <property type="evidence" value="ECO:0007669"/>
    <property type="project" value="UniProtKB-KW"/>
</dbReference>
<comment type="similarity">
    <text evidence="5 7">Belongs to the PTH family.</text>
</comment>
<dbReference type="GO" id="GO:0004045">
    <property type="term" value="F:peptidyl-tRNA hydrolase activity"/>
    <property type="evidence" value="ECO:0007669"/>
    <property type="project" value="UniProtKB-EC"/>
</dbReference>
<dbReference type="HAMAP" id="MF_00083">
    <property type="entry name" value="Pept_tRNA_hydro_bact"/>
    <property type="match status" value="1"/>
</dbReference>
<evidence type="ECO:0000313" key="9">
    <source>
        <dbReference type="EMBL" id="KAK4535107.1"/>
    </source>
</evidence>
<evidence type="ECO:0000256" key="7">
    <source>
        <dbReference type="RuleBase" id="RU004320"/>
    </source>
</evidence>
<protein>
    <recommendedName>
        <fullName evidence="1 6">Peptidyl-tRNA hydrolase</fullName>
        <ecNumber evidence="1 6">3.1.1.29</ecNumber>
    </recommendedName>
</protein>
<dbReference type="Proteomes" id="UP001301350">
    <property type="component" value="Unassembled WGS sequence"/>
</dbReference>
<evidence type="ECO:0000256" key="8">
    <source>
        <dbReference type="SAM" id="MobiDB-lite"/>
    </source>
</evidence>
<evidence type="ECO:0000256" key="2">
    <source>
        <dbReference type="ARBA" id="ARBA00022555"/>
    </source>
</evidence>
<dbReference type="AlphaFoldDB" id="A0AAV9IRY3"/>
<keyword evidence="2" id="KW-0820">tRNA-binding</keyword>
<accession>A0AAV9IRY3</accession>
<dbReference type="InterPro" id="IPR018171">
    <property type="entry name" value="Pept_tRNA_hydro_CS"/>
</dbReference>
<dbReference type="EC" id="3.1.1.29" evidence="1 6"/>
<evidence type="ECO:0000256" key="4">
    <source>
        <dbReference type="ARBA" id="ARBA00022884"/>
    </source>
</evidence>
<evidence type="ECO:0000256" key="3">
    <source>
        <dbReference type="ARBA" id="ARBA00022801"/>
    </source>
</evidence>
<name>A0AAV9IRY3_CYACA</name>
<dbReference type="InterPro" id="IPR036416">
    <property type="entry name" value="Pept_tRNA_hydro_sf"/>
</dbReference>
<dbReference type="Pfam" id="PF01195">
    <property type="entry name" value="Pept_tRNA_hydro"/>
    <property type="match status" value="1"/>
</dbReference>
<comment type="catalytic activity">
    <reaction evidence="6">
        <text>an N-acyl-L-alpha-aminoacyl-tRNA + H2O = an N-acyl-L-amino acid + a tRNA + H(+)</text>
        <dbReference type="Rhea" id="RHEA:54448"/>
        <dbReference type="Rhea" id="RHEA-COMP:10123"/>
        <dbReference type="Rhea" id="RHEA-COMP:13883"/>
        <dbReference type="ChEBI" id="CHEBI:15377"/>
        <dbReference type="ChEBI" id="CHEBI:15378"/>
        <dbReference type="ChEBI" id="CHEBI:59874"/>
        <dbReference type="ChEBI" id="CHEBI:78442"/>
        <dbReference type="ChEBI" id="CHEBI:138191"/>
        <dbReference type="EC" id="3.1.1.29"/>
    </reaction>
</comment>
<dbReference type="EMBL" id="JANCYW010000003">
    <property type="protein sequence ID" value="KAK4535107.1"/>
    <property type="molecule type" value="Genomic_DNA"/>
</dbReference>
<feature type="compositionally biased region" description="Low complexity" evidence="8">
    <location>
        <begin position="59"/>
        <end position="74"/>
    </location>
</feature>
<dbReference type="PANTHER" id="PTHR17224:SF1">
    <property type="entry name" value="PEPTIDYL-TRNA HYDROLASE"/>
    <property type="match status" value="1"/>
</dbReference>
<comment type="caution">
    <text evidence="9">The sequence shown here is derived from an EMBL/GenBank/DDBJ whole genome shotgun (WGS) entry which is preliminary data.</text>
</comment>
<evidence type="ECO:0000313" key="10">
    <source>
        <dbReference type="Proteomes" id="UP001301350"/>
    </source>
</evidence>
<organism evidence="9 10">
    <name type="scientific">Cyanidium caldarium</name>
    <name type="common">Red alga</name>
    <dbReference type="NCBI Taxonomy" id="2771"/>
    <lineage>
        <taxon>Eukaryota</taxon>
        <taxon>Rhodophyta</taxon>
        <taxon>Bangiophyceae</taxon>
        <taxon>Cyanidiales</taxon>
        <taxon>Cyanidiaceae</taxon>
        <taxon>Cyanidium</taxon>
    </lineage>
</organism>
<reference evidence="9 10" key="1">
    <citation type="submission" date="2022-07" db="EMBL/GenBank/DDBJ databases">
        <title>Genome-wide signatures of adaptation to extreme environments.</title>
        <authorList>
            <person name="Cho C.H."/>
            <person name="Yoon H.S."/>
        </authorList>
    </citation>
    <scope>NUCLEOTIDE SEQUENCE [LARGE SCALE GENOMIC DNA]</scope>
    <source>
        <strain evidence="9 10">DBV 063 E5</strain>
    </source>
</reference>
<keyword evidence="3 6" id="KW-0378">Hydrolase</keyword>
<sequence>MRAREAPLSFLVPMGTGAWWASTLRAVHRGTPPLLRRWPAGQRSSARRPPSQCTRLHASDPAVTPTTGTTETPTASPPSLPARGNTLVVVGLGNPGERFANTRHNAGFLAVDLVAQAHRAGAFRLESKFRGLHTTFRSQRGQKVHLLKPVTFMNQSGQAVRALLDYTKALAGASSAPNLHVLVLVDDTALSFGELRFRPRGGAGGHNGLKSVERALGSREYARLRIGVGGGRTAGNGSSVDHVLGEFNKRERQFLQEHVLIDCLQVVDAWLAMDDLHRVMELCNSTLKQQR</sequence>
<proteinExistence type="inferred from homology"/>
<dbReference type="PANTHER" id="PTHR17224">
    <property type="entry name" value="PEPTIDYL-TRNA HYDROLASE"/>
    <property type="match status" value="1"/>
</dbReference>
<gene>
    <name evidence="9" type="ORF">CDCA_CDCA03G1132</name>
</gene>
<dbReference type="Gene3D" id="3.40.50.1470">
    <property type="entry name" value="Peptidyl-tRNA hydrolase"/>
    <property type="match status" value="1"/>
</dbReference>
<feature type="region of interest" description="Disordered" evidence="8">
    <location>
        <begin position="33"/>
        <end position="84"/>
    </location>
</feature>
<evidence type="ECO:0000256" key="6">
    <source>
        <dbReference type="RuleBase" id="RU000673"/>
    </source>
</evidence>
<dbReference type="PROSITE" id="PS01195">
    <property type="entry name" value="PEPT_TRNA_HYDROL_1"/>
    <property type="match status" value="1"/>
</dbReference>
<dbReference type="PROSITE" id="PS01196">
    <property type="entry name" value="PEPT_TRNA_HYDROL_2"/>
    <property type="match status" value="1"/>
</dbReference>
<dbReference type="NCBIfam" id="TIGR00447">
    <property type="entry name" value="pth"/>
    <property type="match status" value="1"/>
</dbReference>
<dbReference type="SUPFAM" id="SSF53178">
    <property type="entry name" value="Peptidyl-tRNA hydrolase-like"/>
    <property type="match status" value="1"/>
</dbReference>
<keyword evidence="4" id="KW-0694">RNA-binding</keyword>
<keyword evidence="10" id="KW-1185">Reference proteome</keyword>
<dbReference type="InterPro" id="IPR001328">
    <property type="entry name" value="Pept_tRNA_hydro"/>
</dbReference>
<dbReference type="CDD" id="cd00462">
    <property type="entry name" value="PTH"/>
    <property type="match status" value="1"/>
</dbReference>